<dbReference type="PANTHER" id="PTHR43600">
    <property type="entry name" value="COENZYME F420 HYDROGENASE, SUBUNIT ALPHA"/>
    <property type="match status" value="1"/>
</dbReference>
<keyword evidence="2" id="KW-0533">Nickel</keyword>
<accession>A0A6V8Q1Z8</accession>
<protein>
    <recommendedName>
        <fullName evidence="5">Sulfhydrogenase subunit alpha</fullName>
    </recommendedName>
</protein>
<comment type="cofactor">
    <cofactor evidence="2">
        <name>Ni(2+)</name>
        <dbReference type="ChEBI" id="CHEBI:49786"/>
    </cofactor>
</comment>
<dbReference type="PANTHER" id="PTHR43600:SF4">
    <property type="entry name" value="CYTOSOLIC NIFE-HYDROGENASE, ALPHA SUBUNIT"/>
    <property type="match status" value="1"/>
</dbReference>
<dbReference type="InterPro" id="IPR018194">
    <property type="entry name" value="Ni-dep_hyd_lsu_Ni_BS"/>
</dbReference>
<feature type="binding site" evidence="2">
    <location>
        <position position="419"/>
    </location>
    <ligand>
        <name>Mg(2+)</name>
        <dbReference type="ChEBI" id="CHEBI:18420"/>
    </ligand>
</feature>
<dbReference type="Proteomes" id="UP000569018">
    <property type="component" value="Unassembled WGS sequence"/>
</dbReference>
<proteinExistence type="predicted"/>
<feature type="binding site" evidence="2">
    <location>
        <position position="66"/>
    </location>
    <ligand>
        <name>Fe cation</name>
        <dbReference type="ChEBI" id="CHEBI:24875"/>
    </ligand>
</feature>
<dbReference type="InterPro" id="IPR029014">
    <property type="entry name" value="NiFe-Hase_large"/>
</dbReference>
<organism evidence="3 4">
    <name type="scientific">Candidatus Hakubella thermalkaliphila</name>
    <dbReference type="NCBI Taxonomy" id="2754717"/>
    <lineage>
        <taxon>Bacteria</taxon>
        <taxon>Bacillati</taxon>
        <taxon>Actinomycetota</taxon>
        <taxon>Actinomycetota incertae sedis</taxon>
        <taxon>Candidatus Hakubellales</taxon>
        <taxon>Candidatus Hakubellaceae</taxon>
        <taxon>Candidatus Hakubella</taxon>
    </lineage>
</organism>
<gene>
    <name evidence="3" type="ORF">HKBW3S47_00308</name>
</gene>
<dbReference type="InterPro" id="IPR001501">
    <property type="entry name" value="Ni-dep_hyd_lsu"/>
</dbReference>
<dbReference type="PROSITE" id="PS00508">
    <property type="entry name" value="NI_HGENASE_L_2"/>
    <property type="match status" value="1"/>
</dbReference>
<dbReference type="GO" id="GO:0016151">
    <property type="term" value="F:nickel cation binding"/>
    <property type="evidence" value="ECO:0007669"/>
    <property type="project" value="InterPro"/>
</dbReference>
<keyword evidence="2" id="KW-0408">Iron</keyword>
<keyword evidence="1" id="KW-0560">Oxidoreductase</keyword>
<dbReference type="AlphaFoldDB" id="A0A6V8Q1Z8"/>
<evidence type="ECO:0000256" key="2">
    <source>
        <dbReference type="PIRSR" id="PIRSR601501-1"/>
    </source>
</evidence>
<comment type="cofactor">
    <cofactor evidence="2">
        <name>Fe cation</name>
        <dbReference type="ChEBI" id="CHEBI:24875"/>
    </cofactor>
</comment>
<feature type="binding site" evidence="2">
    <location>
        <position position="413"/>
    </location>
    <ligand>
        <name>Ni(2+)</name>
        <dbReference type="ChEBI" id="CHEBI:49786"/>
    </ligand>
</feature>
<feature type="binding site" evidence="2">
    <location>
        <position position="416"/>
    </location>
    <ligand>
        <name>Fe cation</name>
        <dbReference type="ChEBI" id="CHEBI:24875"/>
    </ligand>
</feature>
<feature type="binding site" evidence="2">
    <location>
        <position position="63"/>
    </location>
    <ligand>
        <name>Ni(2+)</name>
        <dbReference type="ChEBI" id="CHEBI:49786"/>
    </ligand>
</feature>
<name>A0A6V8Q1Z8_9ACTN</name>
<sequence>MSERQIKVDYIARVEGEGALDIRISDGEILDLKLKIWEPPRFFQSFLVGRRFDEVPDMTARICGICPVSYMMTSIEAIEDAFGITVSQQTRDLRRLLALSQWIQSHTLHVYMLAAPDFLGYESVIAMVSDYPEVVKRALRMKKLGNDLTRVIGGREINPVNPVVKGFSRVSAKSELWGFIDRLKEGKEDALETVRLVSSLPIPDFNRKAEHLAVSHESEYGVNYGKLVSTGGLNISVKDYRKYIKERQVPHSNTLHSYIEGRDSFLVGPLARVNVNFDQLSPDAQKAVRESGISFPNFNPFVSIVARAIELVHSMDECLEIIERLDPKDEDVRFEVKAGEGWAATEAPRGLLYHSYKINSEGIIEKADIVAPTSHNLYSMENDLWQFVPTVLDLPLEEATLKCEMIVRNYDPCISCSCHFLKLNIRRE</sequence>
<evidence type="ECO:0000313" key="3">
    <source>
        <dbReference type="EMBL" id="GFP38607.1"/>
    </source>
</evidence>
<dbReference type="RefSeq" id="WP_176235317.1">
    <property type="nucleotide sequence ID" value="NZ_BLSD01000009.1"/>
</dbReference>
<comment type="caution">
    <text evidence="3">The sequence shown here is derived from an EMBL/GenBank/DDBJ whole genome shotgun (WGS) entry which is preliminary data.</text>
</comment>
<dbReference type="GO" id="GO:0008901">
    <property type="term" value="F:ferredoxin hydrogenase activity"/>
    <property type="evidence" value="ECO:0007669"/>
    <property type="project" value="InterPro"/>
</dbReference>
<evidence type="ECO:0000313" key="4">
    <source>
        <dbReference type="Proteomes" id="UP000569018"/>
    </source>
</evidence>
<keyword evidence="2" id="KW-0479">Metal-binding</keyword>
<dbReference type="Gene3D" id="1.10.645.10">
    <property type="entry name" value="Cytochrome-c3 Hydrogenase, chain B"/>
    <property type="match status" value="1"/>
</dbReference>
<feature type="binding site" evidence="2">
    <location>
        <position position="369"/>
    </location>
    <ligand>
        <name>Mg(2+)</name>
        <dbReference type="ChEBI" id="CHEBI:18420"/>
    </ligand>
</feature>
<dbReference type="EMBL" id="BLSD01000009">
    <property type="protein sequence ID" value="GFP38607.1"/>
    <property type="molecule type" value="Genomic_DNA"/>
</dbReference>
<evidence type="ECO:0000256" key="1">
    <source>
        <dbReference type="ARBA" id="ARBA00023002"/>
    </source>
</evidence>
<feature type="binding site" evidence="2">
    <location>
        <position position="66"/>
    </location>
    <ligand>
        <name>Ni(2+)</name>
        <dbReference type="ChEBI" id="CHEBI:49786"/>
    </ligand>
</feature>
<dbReference type="Pfam" id="PF00374">
    <property type="entry name" value="NiFeSe_Hases"/>
    <property type="match status" value="2"/>
</dbReference>
<dbReference type="SUPFAM" id="SSF56762">
    <property type="entry name" value="HydB/Nqo4-like"/>
    <property type="match status" value="1"/>
</dbReference>
<keyword evidence="2" id="KW-0460">Magnesium</keyword>
<evidence type="ECO:0008006" key="5">
    <source>
        <dbReference type="Google" id="ProtNLM"/>
    </source>
</evidence>
<reference evidence="3 4" key="1">
    <citation type="journal article" date="2020" name="Front. Microbiol.">
        <title>Single-cell genomics of novel Actinobacteria with the Wood-Ljungdahl pathway discovered in a serpentinizing system.</title>
        <authorList>
            <person name="Merino N."/>
            <person name="Kawai M."/>
            <person name="Boyd E.S."/>
            <person name="Colman D.R."/>
            <person name="McGlynn S.E."/>
            <person name="Nealson K.H."/>
            <person name="Kurokawa K."/>
            <person name="Hongoh Y."/>
        </authorList>
    </citation>
    <scope>NUCLEOTIDE SEQUENCE [LARGE SCALE GENOMIC DNA]</scope>
    <source>
        <strain evidence="3 4">S47</strain>
    </source>
</reference>